<name>A0A093C568_9AVES</name>
<evidence type="ECO:0000259" key="12">
    <source>
        <dbReference type="PROSITE" id="PS50287"/>
    </source>
</evidence>
<keyword evidence="4" id="KW-0677">Repeat</keyword>
<evidence type="ECO:0000256" key="4">
    <source>
        <dbReference type="ARBA" id="ARBA00022737"/>
    </source>
</evidence>
<evidence type="ECO:0000256" key="6">
    <source>
        <dbReference type="ARBA" id="ARBA00023170"/>
    </source>
</evidence>
<dbReference type="GO" id="GO:0031638">
    <property type="term" value="P:zymogen activation"/>
    <property type="evidence" value="ECO:0007669"/>
    <property type="project" value="TreeGrafter"/>
</dbReference>
<feature type="disulfide bond" evidence="11">
    <location>
        <begin position="31"/>
        <end position="92"/>
    </location>
</feature>
<evidence type="ECO:0000256" key="10">
    <source>
        <dbReference type="ARBA" id="ARBA00069168"/>
    </source>
</evidence>
<dbReference type="GO" id="GO:0005615">
    <property type="term" value="C:extracellular space"/>
    <property type="evidence" value="ECO:0007669"/>
    <property type="project" value="TreeGrafter"/>
</dbReference>
<keyword evidence="6" id="KW-0675">Receptor</keyword>
<comment type="function">
    <text evidence="8">Binds to extracellular matrix proteins. Binds to pathogen-associated molecular patterns (PAMPs) present on the cell walls of Gram-positive and Gram-negative bacteria and fungi, behaving as a pattern recognition receptor (PRR). Induces bacterial and fungal aggregation and subsequent inhibition of PAMP-induced cytokine release. Does not possess intrinsic bactericidal activity. May play a role in the innate defense and homeostasis of certain epithelial surfaces.</text>
</comment>
<dbReference type="EMBL" id="KL233700">
    <property type="protein sequence ID" value="KFV07427.1"/>
    <property type="molecule type" value="Genomic_DNA"/>
</dbReference>
<feature type="domain" description="SRCR" evidence="12">
    <location>
        <begin position="1"/>
        <end position="93"/>
    </location>
</feature>
<dbReference type="InterPro" id="IPR036772">
    <property type="entry name" value="SRCR-like_dom_sf"/>
</dbReference>
<feature type="domain" description="SRCR" evidence="12">
    <location>
        <begin position="115"/>
        <end position="149"/>
    </location>
</feature>
<evidence type="ECO:0000256" key="8">
    <source>
        <dbReference type="ARBA" id="ARBA00058074"/>
    </source>
</evidence>
<dbReference type="GO" id="GO:0004252">
    <property type="term" value="F:serine-type endopeptidase activity"/>
    <property type="evidence" value="ECO:0007669"/>
    <property type="project" value="TreeGrafter"/>
</dbReference>
<sequence>RCAGRVEVLYAGQWGTVCDDGWDLNDAAVVCRQLGCGRVEAAPVQARFGMATGRIWLDDVACTGSEEALSQCRARPWGQTNCHHGEDASVMCAGVSRSCNMGRPGDAGTANTSTIRLVNGPHRCAGRVEVLHNQQWGTVCDDGWDLKDA</sequence>
<dbReference type="Gene3D" id="3.10.250.10">
    <property type="entry name" value="SRCR-like domain"/>
    <property type="match status" value="2"/>
</dbReference>
<accession>A0A093C568</accession>
<feature type="non-terminal residue" evidence="13">
    <location>
        <position position="149"/>
    </location>
</feature>
<dbReference type="PANTHER" id="PTHR48071:SF15">
    <property type="entry name" value="SRCR DOMAIN-CONTAINING PROTEIN"/>
    <property type="match status" value="1"/>
</dbReference>
<feature type="disulfide bond" evidence="11">
    <location>
        <begin position="62"/>
        <end position="72"/>
    </location>
</feature>
<keyword evidence="7" id="KW-0325">Glycoprotein</keyword>
<comment type="subunit">
    <text evidence="9">Interacts with LGALS1 and laminin.</text>
</comment>
<dbReference type="Proteomes" id="UP000053149">
    <property type="component" value="Unassembled WGS sequence"/>
</dbReference>
<dbReference type="PROSITE" id="PS50287">
    <property type="entry name" value="SRCR_2"/>
    <property type="match status" value="2"/>
</dbReference>
<evidence type="ECO:0000256" key="1">
    <source>
        <dbReference type="ARBA" id="ARBA00004613"/>
    </source>
</evidence>
<evidence type="ECO:0000256" key="9">
    <source>
        <dbReference type="ARBA" id="ARBA00064153"/>
    </source>
</evidence>
<comment type="subcellular location">
    <subcellularLocation>
        <location evidence="1">Secreted</location>
    </subcellularLocation>
</comment>
<feature type="non-terminal residue" evidence="13">
    <location>
        <position position="1"/>
    </location>
</feature>
<organism evidence="13 14">
    <name type="scientific">Pterocles gutturalis</name>
    <name type="common">yellow-throated sandgrouse</name>
    <dbReference type="NCBI Taxonomy" id="240206"/>
    <lineage>
        <taxon>Eukaryota</taxon>
        <taxon>Metazoa</taxon>
        <taxon>Chordata</taxon>
        <taxon>Craniata</taxon>
        <taxon>Vertebrata</taxon>
        <taxon>Euteleostomi</taxon>
        <taxon>Archelosauria</taxon>
        <taxon>Archosauria</taxon>
        <taxon>Dinosauria</taxon>
        <taxon>Saurischia</taxon>
        <taxon>Theropoda</taxon>
        <taxon>Coelurosauria</taxon>
        <taxon>Aves</taxon>
        <taxon>Neognathae</taxon>
        <taxon>Neoaves</taxon>
        <taxon>Columbimorphae</taxon>
        <taxon>Pterocliformes</taxon>
        <taxon>Pteroclidae</taxon>
        <taxon>Pterocles</taxon>
    </lineage>
</organism>
<evidence type="ECO:0000256" key="11">
    <source>
        <dbReference type="PROSITE-ProRule" id="PRU00196"/>
    </source>
</evidence>
<dbReference type="SMART" id="SM00202">
    <property type="entry name" value="SR"/>
    <property type="match status" value="1"/>
</dbReference>
<evidence type="ECO:0000313" key="13">
    <source>
        <dbReference type="EMBL" id="KFV07427.1"/>
    </source>
</evidence>
<keyword evidence="2" id="KW-0964">Secreted</keyword>
<evidence type="ECO:0000256" key="2">
    <source>
        <dbReference type="ARBA" id="ARBA00022525"/>
    </source>
</evidence>
<dbReference type="FunFam" id="3.10.250.10:FF:000007">
    <property type="entry name" value="Soluble scavenger receptor cysteine-rich domain-containing protein SSC5D"/>
    <property type="match status" value="1"/>
</dbReference>
<dbReference type="PRINTS" id="PR00258">
    <property type="entry name" value="SPERACTRCPTR"/>
</dbReference>
<dbReference type="AlphaFoldDB" id="A0A093C568"/>
<dbReference type="InterPro" id="IPR001190">
    <property type="entry name" value="SRCR"/>
</dbReference>
<dbReference type="GO" id="GO:0005886">
    <property type="term" value="C:plasma membrane"/>
    <property type="evidence" value="ECO:0007669"/>
    <property type="project" value="TreeGrafter"/>
</dbReference>
<proteinExistence type="predicted"/>
<dbReference type="PANTHER" id="PTHR48071">
    <property type="entry name" value="SRCR DOMAIN-CONTAINING PROTEIN"/>
    <property type="match status" value="1"/>
</dbReference>
<keyword evidence="3" id="KW-0732">Signal</keyword>
<reference evidence="13 14" key="1">
    <citation type="submission" date="2014-04" db="EMBL/GenBank/DDBJ databases">
        <title>Genome evolution of avian class.</title>
        <authorList>
            <person name="Zhang G."/>
            <person name="Li C."/>
        </authorList>
    </citation>
    <scope>NUCLEOTIDE SEQUENCE [LARGE SCALE GENOMIC DNA]</scope>
    <source>
        <strain evidence="13">BGI_N339</strain>
    </source>
</reference>
<gene>
    <name evidence="13" type="ORF">N339_11713</name>
</gene>
<dbReference type="Pfam" id="PF00530">
    <property type="entry name" value="SRCR"/>
    <property type="match status" value="2"/>
</dbReference>
<keyword evidence="14" id="KW-1185">Reference proteome</keyword>
<dbReference type="SUPFAM" id="SSF56487">
    <property type="entry name" value="SRCR-like"/>
    <property type="match status" value="2"/>
</dbReference>
<evidence type="ECO:0000256" key="5">
    <source>
        <dbReference type="ARBA" id="ARBA00023157"/>
    </source>
</evidence>
<evidence type="ECO:0000313" key="14">
    <source>
        <dbReference type="Proteomes" id="UP000053149"/>
    </source>
</evidence>
<comment type="caution">
    <text evidence="11">Lacks conserved residue(s) required for the propagation of feature annotation.</text>
</comment>
<protein>
    <recommendedName>
        <fullName evidence="10">Soluble scavenger receptor cysteine-rich domain-containing protein SSC5D</fullName>
    </recommendedName>
</protein>
<keyword evidence="5 11" id="KW-1015">Disulfide bond</keyword>
<evidence type="ECO:0000256" key="3">
    <source>
        <dbReference type="ARBA" id="ARBA00022729"/>
    </source>
</evidence>
<feature type="disulfide bond" evidence="11">
    <location>
        <begin position="18"/>
        <end position="82"/>
    </location>
</feature>
<evidence type="ECO:0000256" key="7">
    <source>
        <dbReference type="ARBA" id="ARBA00023180"/>
    </source>
</evidence>